<accession>A0AAD7XD85</accession>
<dbReference type="Proteomes" id="UP001215151">
    <property type="component" value="Unassembled WGS sequence"/>
</dbReference>
<evidence type="ECO:0000313" key="2">
    <source>
        <dbReference type="EMBL" id="KAJ8481677.1"/>
    </source>
</evidence>
<proteinExistence type="predicted"/>
<dbReference type="EMBL" id="JAPEVG010000131">
    <property type="protein sequence ID" value="KAJ8481677.1"/>
    <property type="molecule type" value="Genomic_DNA"/>
</dbReference>
<protein>
    <submittedName>
        <fullName evidence="2">Uncharacterized protein</fullName>
    </submittedName>
</protein>
<sequence>MVYTNTRLTGRRFSEATRRNIPRPPNFIRERRTVFYNHLPRHTVSCNDEGTLADRVGWVIVHPDLYSHVEARIAHLHEVKDLIDVYRALARAAPSYSVLVKHNQRTSAPKSEKKKVVQVASEAYQAVVQAAEKVISMLANPQVAGALSDLMPLRNQHGTHSWGHVFWPQRLDDYPQAIEVDSSDEEEDEDEVRSDGGWSIPSTDPWKVSTPDPEEEAIKWGPTSVEGSTPTLSSSSSDSPYSEVESFDLLPELEQLELSTIDELSEEEFHEALKVAVRAPSPPPPPPTAITKHVEEPHGRCSFFRGTGEDRFGYINSRGDIFMVPNSSFGISDVRIMVAYHLRWPEASVRTTQAASLLIDDVIARRGNYPAFKVNAERIATTYREALGMSAAETAQWDCIRAVGSDAELVQISLDVFRPEVVERNNAIVHL</sequence>
<organism evidence="2 3">
    <name type="scientific">Trametes cubensis</name>
    <dbReference type="NCBI Taxonomy" id="1111947"/>
    <lineage>
        <taxon>Eukaryota</taxon>
        <taxon>Fungi</taxon>
        <taxon>Dikarya</taxon>
        <taxon>Basidiomycota</taxon>
        <taxon>Agaricomycotina</taxon>
        <taxon>Agaricomycetes</taxon>
        <taxon>Polyporales</taxon>
        <taxon>Polyporaceae</taxon>
        <taxon>Trametes</taxon>
    </lineage>
</organism>
<keyword evidence="3" id="KW-1185">Reference proteome</keyword>
<feature type="compositionally biased region" description="Low complexity" evidence="1">
    <location>
        <begin position="224"/>
        <end position="244"/>
    </location>
</feature>
<evidence type="ECO:0000313" key="3">
    <source>
        <dbReference type="Proteomes" id="UP001215151"/>
    </source>
</evidence>
<evidence type="ECO:0000256" key="1">
    <source>
        <dbReference type="SAM" id="MobiDB-lite"/>
    </source>
</evidence>
<dbReference type="AlphaFoldDB" id="A0AAD7XD85"/>
<feature type="region of interest" description="Disordered" evidence="1">
    <location>
        <begin position="181"/>
        <end position="245"/>
    </location>
</feature>
<name>A0AAD7XD85_9APHY</name>
<gene>
    <name evidence="2" type="ORF">ONZ51_g5854</name>
</gene>
<feature type="compositionally biased region" description="Acidic residues" evidence="1">
    <location>
        <begin position="181"/>
        <end position="192"/>
    </location>
</feature>
<comment type="caution">
    <text evidence="2">The sequence shown here is derived from an EMBL/GenBank/DDBJ whole genome shotgun (WGS) entry which is preliminary data.</text>
</comment>
<reference evidence="2" key="1">
    <citation type="submission" date="2022-11" db="EMBL/GenBank/DDBJ databases">
        <title>Genome Sequence of Cubamyces cubensis.</title>
        <authorList>
            <person name="Buettner E."/>
        </authorList>
    </citation>
    <scope>NUCLEOTIDE SEQUENCE</scope>
    <source>
        <strain evidence="2">MPL-01</strain>
    </source>
</reference>